<reference evidence="2 3" key="1">
    <citation type="submission" date="2023-10" db="EMBL/GenBank/DDBJ databases">
        <authorList>
            <person name="Wang X.X."/>
        </authorList>
    </citation>
    <scope>NUCLEOTIDE SEQUENCE [LARGE SCALE GENOMIC DNA]</scope>
    <source>
        <strain evidence="2 3">NBRC 12816</strain>
    </source>
</reference>
<evidence type="ECO:0000313" key="2">
    <source>
        <dbReference type="EMBL" id="MDX2295985.1"/>
    </source>
</evidence>
<dbReference type="Proteomes" id="UP001278571">
    <property type="component" value="Unassembled WGS sequence"/>
</dbReference>
<feature type="signal peptide" evidence="1">
    <location>
        <begin position="1"/>
        <end position="24"/>
    </location>
</feature>
<evidence type="ECO:0000313" key="3">
    <source>
        <dbReference type="Proteomes" id="UP001278571"/>
    </source>
</evidence>
<keyword evidence="3" id="KW-1185">Reference proteome</keyword>
<sequence>MIRTRIALAAAVAALAVAAPVAQAADSAAGPAVARITAAGPLGEEPVVVTPDDMIWQ</sequence>
<feature type="chain" id="PRO_5045372080" evidence="1">
    <location>
        <begin position="25"/>
        <end position="57"/>
    </location>
</feature>
<dbReference type="RefSeq" id="WP_319012167.1">
    <property type="nucleotide sequence ID" value="NZ_JAWJZF010000480.1"/>
</dbReference>
<keyword evidence="1" id="KW-0732">Signal</keyword>
<evidence type="ECO:0000256" key="1">
    <source>
        <dbReference type="SAM" id="SignalP"/>
    </source>
</evidence>
<organism evidence="2 3">
    <name type="scientific">Streptomyces roseolus</name>
    <dbReference type="NCBI Taxonomy" id="67358"/>
    <lineage>
        <taxon>Bacteria</taxon>
        <taxon>Bacillati</taxon>
        <taxon>Actinomycetota</taxon>
        <taxon>Actinomycetes</taxon>
        <taxon>Kitasatosporales</taxon>
        <taxon>Streptomycetaceae</taxon>
        <taxon>Streptomyces</taxon>
    </lineage>
</organism>
<protein>
    <submittedName>
        <fullName evidence="2">Uncharacterized protein</fullName>
    </submittedName>
</protein>
<name>A0ABU4KDW7_9ACTN</name>
<gene>
    <name evidence="2" type="ORF">R2363_27900</name>
</gene>
<accession>A0ABU4KDW7</accession>
<proteinExistence type="predicted"/>
<comment type="caution">
    <text evidence="2">The sequence shown here is derived from an EMBL/GenBank/DDBJ whole genome shotgun (WGS) entry which is preliminary data.</text>
</comment>
<dbReference type="EMBL" id="JAWJZF010000480">
    <property type="protein sequence ID" value="MDX2295985.1"/>
    <property type="molecule type" value="Genomic_DNA"/>
</dbReference>